<evidence type="ECO:0000313" key="2">
    <source>
        <dbReference type="EMBL" id="AKJ63846.1"/>
    </source>
</evidence>
<dbReference type="PATRIC" id="fig|1609981.3.peg.598"/>
<dbReference type="Gene3D" id="3.40.1440.10">
    <property type="entry name" value="GIY-YIG endonuclease"/>
    <property type="match status" value="1"/>
</dbReference>
<dbReference type="InterPro" id="IPR000305">
    <property type="entry name" value="GIY-YIG_endonuc"/>
</dbReference>
<dbReference type="PROSITE" id="PS50164">
    <property type="entry name" value="GIY_YIG"/>
    <property type="match status" value="1"/>
</dbReference>
<dbReference type="CDD" id="cd10449">
    <property type="entry name" value="GIY-YIG_SLX1_like"/>
    <property type="match status" value="1"/>
</dbReference>
<dbReference type="EMBL" id="CP010904">
    <property type="protein sequence ID" value="AKJ63846.1"/>
    <property type="molecule type" value="Genomic_DNA"/>
</dbReference>
<gene>
    <name evidence="2" type="ORF">L21SP4_00575</name>
</gene>
<keyword evidence="3" id="KW-1185">Reference proteome</keyword>
<reference evidence="2 3" key="2">
    <citation type="journal article" date="2016" name="ISME J.">
        <title>Characterization of the first cultured representative of Verrucomicrobia subdivision 5 indicates the proposal of a novel phylum.</title>
        <authorList>
            <person name="Spring S."/>
            <person name="Bunk B."/>
            <person name="Sproer C."/>
            <person name="Schumann P."/>
            <person name="Rohde M."/>
            <person name="Tindall B.J."/>
            <person name="Klenk H.P."/>
        </authorList>
    </citation>
    <scope>NUCLEOTIDE SEQUENCE [LARGE SCALE GENOMIC DNA]</scope>
    <source>
        <strain evidence="2 3">L21-Fru-AB</strain>
    </source>
</reference>
<dbReference type="KEGG" id="vbl:L21SP4_00575"/>
<name>A0A0G3EBL8_9BACT</name>
<dbReference type="STRING" id="1307763.L21SP4_00575"/>
<dbReference type="RefSeq" id="WP_236682502.1">
    <property type="nucleotide sequence ID" value="NZ_CP010904.1"/>
</dbReference>
<dbReference type="SUPFAM" id="SSF82771">
    <property type="entry name" value="GIY-YIG endonuclease"/>
    <property type="match status" value="1"/>
</dbReference>
<dbReference type="AlphaFoldDB" id="A0A0G3EBL8"/>
<protein>
    <recommendedName>
        <fullName evidence="1">GIY-YIG domain-containing protein</fullName>
    </recommendedName>
</protein>
<reference evidence="3" key="1">
    <citation type="submission" date="2015-02" db="EMBL/GenBank/DDBJ databases">
        <title>Description and complete genome sequence of the first cultured representative of the subdivision 5 of the Verrucomicrobia phylum.</title>
        <authorList>
            <person name="Spring S."/>
            <person name="Bunk B."/>
            <person name="Sproer C."/>
            <person name="Klenk H.-P."/>
        </authorList>
    </citation>
    <scope>NUCLEOTIDE SEQUENCE [LARGE SCALE GENOMIC DNA]</scope>
    <source>
        <strain evidence="3">L21-Fru-AB</strain>
    </source>
</reference>
<accession>A0A0G3EBL8</accession>
<dbReference type="Pfam" id="PF01541">
    <property type="entry name" value="GIY-YIG"/>
    <property type="match status" value="1"/>
</dbReference>
<evidence type="ECO:0000259" key="1">
    <source>
        <dbReference type="PROSITE" id="PS50164"/>
    </source>
</evidence>
<sequence length="104" mass="12127">MFQLRLARPCQAKRDSFIRTSVCMFHVYIIRSIPHPNRIYIGFSSVDLPTRLERHNAGSTPATARHRPWDLAWHCTFPDERKAMAFEAYLKSGSGRAFLHKRLI</sequence>
<dbReference type="Proteomes" id="UP000035268">
    <property type="component" value="Chromosome"/>
</dbReference>
<dbReference type="InterPro" id="IPR035901">
    <property type="entry name" value="GIY-YIG_endonuc_sf"/>
</dbReference>
<proteinExistence type="predicted"/>
<organism evidence="2 3">
    <name type="scientific">Kiritimatiella glycovorans</name>
    <dbReference type="NCBI Taxonomy" id="1307763"/>
    <lineage>
        <taxon>Bacteria</taxon>
        <taxon>Pseudomonadati</taxon>
        <taxon>Kiritimatiellota</taxon>
        <taxon>Kiritimatiellia</taxon>
        <taxon>Kiritimatiellales</taxon>
        <taxon>Kiritimatiellaceae</taxon>
        <taxon>Kiritimatiella</taxon>
    </lineage>
</organism>
<evidence type="ECO:0000313" key="3">
    <source>
        <dbReference type="Proteomes" id="UP000035268"/>
    </source>
</evidence>
<feature type="domain" description="GIY-YIG" evidence="1">
    <location>
        <begin position="23"/>
        <end position="104"/>
    </location>
</feature>